<dbReference type="Pfam" id="PF13181">
    <property type="entry name" value="TPR_8"/>
    <property type="match status" value="1"/>
</dbReference>
<dbReference type="Gene3D" id="1.25.40.10">
    <property type="entry name" value="Tetratricopeptide repeat domain"/>
    <property type="match status" value="3"/>
</dbReference>
<dbReference type="PANTHER" id="PTHR12558:SF10">
    <property type="entry name" value="CELL DIVISION CYCLE PROTEIN 23 HOMOLOG"/>
    <property type="match status" value="1"/>
</dbReference>
<evidence type="ECO:0000256" key="6">
    <source>
        <dbReference type="ARBA" id="ARBA00023306"/>
    </source>
</evidence>
<accession>A0ABQ7JCA8</accession>
<keyword evidence="4" id="KW-0833">Ubl conjugation pathway</keyword>
<gene>
    <name evidence="9" type="ORF">IE077_001770</name>
</gene>
<keyword evidence="5 7" id="KW-0802">TPR repeat</keyword>
<dbReference type="SUPFAM" id="SSF48452">
    <property type="entry name" value="TPR-like"/>
    <property type="match status" value="2"/>
</dbReference>
<organism evidence="9 10">
    <name type="scientific">Cardiosporidium cionae</name>
    <dbReference type="NCBI Taxonomy" id="476202"/>
    <lineage>
        <taxon>Eukaryota</taxon>
        <taxon>Sar</taxon>
        <taxon>Alveolata</taxon>
        <taxon>Apicomplexa</taxon>
        <taxon>Aconoidasida</taxon>
        <taxon>Nephromycida</taxon>
        <taxon>Cardiosporidium</taxon>
    </lineage>
</organism>
<dbReference type="PROSITE" id="PS50005">
    <property type="entry name" value="TPR"/>
    <property type="match status" value="2"/>
</dbReference>
<dbReference type="SMART" id="SM00028">
    <property type="entry name" value="TPR"/>
    <property type="match status" value="3"/>
</dbReference>
<evidence type="ECO:0000256" key="5">
    <source>
        <dbReference type="ARBA" id="ARBA00022803"/>
    </source>
</evidence>
<evidence type="ECO:0000259" key="8">
    <source>
        <dbReference type="Pfam" id="PF04049"/>
    </source>
</evidence>
<evidence type="ECO:0000256" key="4">
    <source>
        <dbReference type="ARBA" id="ARBA00022786"/>
    </source>
</evidence>
<evidence type="ECO:0000313" key="10">
    <source>
        <dbReference type="Proteomes" id="UP000823046"/>
    </source>
</evidence>
<keyword evidence="6" id="KW-0131">Cell cycle</keyword>
<feature type="domain" description="Cdc23" evidence="8">
    <location>
        <begin position="41"/>
        <end position="169"/>
    </location>
</feature>
<sequence>MTLCDILPCSPSLIPSYNKCVLKNELLDITHPAAFQLLIRSKVYFDSSQYSRAADVMNDISDERISKALNLSPLAVFLHCYSTLLAERLTDEEHVLVDKTPPSITKKKSVFSFIEKNILESGCLLDSPLLWLLGIAEKEQQHFEKARNYFIKAIQSNPFNWSAWQDLLQDFAMDRWYTSQTTRLEQMGEEVIEYNDLLADVSGMASLDGSSFENFVKFLNLTDHWTGRFGYCLYCMKSNRYRQAIHNYQILLKNLWTCPHIIAQLAKCGFEIRCYELSLQMFHKLREIDRFRFDYVEDLACIYMLRDQLDHLGDLAKLCQETNRFSSSTYCVIGNYLSAQGIHKQAVNSFLKATKQNRNDISAWILVGHEYSQMEEFSKALDAYRRATEIDSSDARCIFFIIKFLFL</sequence>
<evidence type="ECO:0000313" key="9">
    <source>
        <dbReference type="EMBL" id="KAF8821652.1"/>
    </source>
</evidence>
<dbReference type="PANTHER" id="PTHR12558">
    <property type="entry name" value="CELL DIVISION CYCLE 16,23,27"/>
    <property type="match status" value="1"/>
</dbReference>
<dbReference type="InterPro" id="IPR007192">
    <property type="entry name" value="APC8"/>
</dbReference>
<evidence type="ECO:0000256" key="2">
    <source>
        <dbReference type="ARBA" id="ARBA00022737"/>
    </source>
</evidence>
<proteinExistence type="predicted"/>
<dbReference type="Pfam" id="PF04049">
    <property type="entry name" value="ANAPC8"/>
    <property type="match status" value="1"/>
</dbReference>
<dbReference type="EMBL" id="JADAQX010000150">
    <property type="protein sequence ID" value="KAF8821652.1"/>
    <property type="molecule type" value="Genomic_DNA"/>
</dbReference>
<name>A0ABQ7JCA8_9APIC</name>
<evidence type="ECO:0000256" key="3">
    <source>
        <dbReference type="ARBA" id="ARBA00022776"/>
    </source>
</evidence>
<reference evidence="9 10" key="1">
    <citation type="journal article" date="2020" name="bioRxiv">
        <title>Metabolic contributions of an alphaproteobacterial endosymbiont in the apicomplexan Cardiosporidium cionae.</title>
        <authorList>
            <person name="Hunter E.S."/>
            <person name="Paight C.J."/>
            <person name="Lane C.E."/>
        </authorList>
    </citation>
    <scope>NUCLEOTIDE SEQUENCE [LARGE SCALE GENOMIC DNA]</scope>
    <source>
        <strain evidence="9">ESH_2018</strain>
    </source>
</reference>
<feature type="repeat" description="TPR" evidence="7">
    <location>
        <begin position="361"/>
        <end position="394"/>
    </location>
</feature>
<comment type="caution">
    <text evidence="9">The sequence shown here is derived from an EMBL/GenBank/DDBJ whole genome shotgun (WGS) entry which is preliminary data.</text>
</comment>
<protein>
    <submittedName>
        <fullName evidence="9">Tetratricopeptide repeat-containing protein</fullName>
    </submittedName>
</protein>
<keyword evidence="2" id="KW-0677">Repeat</keyword>
<keyword evidence="10" id="KW-1185">Reference proteome</keyword>
<evidence type="ECO:0000256" key="7">
    <source>
        <dbReference type="PROSITE-ProRule" id="PRU00339"/>
    </source>
</evidence>
<dbReference type="InterPro" id="IPR019734">
    <property type="entry name" value="TPR_rpt"/>
</dbReference>
<dbReference type="InterPro" id="IPR011990">
    <property type="entry name" value="TPR-like_helical_dom_sf"/>
</dbReference>
<keyword evidence="3" id="KW-0498">Mitosis</keyword>
<feature type="repeat" description="TPR" evidence="7">
    <location>
        <begin position="127"/>
        <end position="160"/>
    </location>
</feature>
<evidence type="ECO:0000256" key="1">
    <source>
        <dbReference type="ARBA" id="ARBA00022618"/>
    </source>
</evidence>
<dbReference type="Proteomes" id="UP000823046">
    <property type="component" value="Unassembled WGS sequence"/>
</dbReference>
<keyword evidence="1" id="KW-0132">Cell division</keyword>